<dbReference type="GO" id="GO:0006260">
    <property type="term" value="P:DNA replication"/>
    <property type="evidence" value="ECO:0007669"/>
    <property type="project" value="InterPro"/>
</dbReference>
<evidence type="ECO:0000256" key="3">
    <source>
        <dbReference type="RuleBase" id="RU000524"/>
    </source>
</evidence>
<proteinExistence type="predicted"/>
<dbReference type="GO" id="GO:0003697">
    <property type="term" value="F:single-stranded DNA binding"/>
    <property type="evidence" value="ECO:0007669"/>
    <property type="project" value="InterPro"/>
</dbReference>
<evidence type="ECO:0000256" key="2">
    <source>
        <dbReference type="PROSITE-ProRule" id="PRU00252"/>
    </source>
</evidence>
<dbReference type="PIRSF" id="PIRSF002070">
    <property type="entry name" value="SSB"/>
    <property type="match status" value="1"/>
</dbReference>
<dbReference type="InterPro" id="IPR000424">
    <property type="entry name" value="Primosome_PriB/ssb"/>
</dbReference>
<dbReference type="Gene3D" id="2.40.50.140">
    <property type="entry name" value="Nucleic acid-binding proteins"/>
    <property type="match status" value="1"/>
</dbReference>
<dbReference type="Pfam" id="PF00436">
    <property type="entry name" value="SSB"/>
    <property type="match status" value="1"/>
</dbReference>
<gene>
    <name evidence="4" type="primary">ssb_2</name>
    <name evidence="4" type="ORF">BWY41_01187</name>
</gene>
<keyword evidence="1 2" id="KW-0238">DNA-binding</keyword>
<name>A0A1V5STZ8_9BACT</name>
<dbReference type="PROSITE" id="PS50935">
    <property type="entry name" value="SSB"/>
    <property type="match status" value="1"/>
</dbReference>
<evidence type="ECO:0000313" key="4">
    <source>
        <dbReference type="EMBL" id="OQA58010.1"/>
    </source>
</evidence>
<accession>A0A1V5STZ8</accession>
<protein>
    <recommendedName>
        <fullName evidence="3">Single-stranded DNA-binding protein</fullName>
    </recommendedName>
</protein>
<dbReference type="Proteomes" id="UP000485569">
    <property type="component" value="Unassembled WGS sequence"/>
</dbReference>
<dbReference type="InterPro" id="IPR012340">
    <property type="entry name" value="NA-bd_OB-fold"/>
</dbReference>
<dbReference type="CDD" id="cd04496">
    <property type="entry name" value="SSB_OBF"/>
    <property type="match status" value="1"/>
</dbReference>
<dbReference type="AlphaFoldDB" id="A0A1V5STZ8"/>
<evidence type="ECO:0000256" key="1">
    <source>
        <dbReference type="ARBA" id="ARBA00023125"/>
    </source>
</evidence>
<dbReference type="SUPFAM" id="SSF50249">
    <property type="entry name" value="Nucleic acid-binding proteins"/>
    <property type="match status" value="1"/>
</dbReference>
<reference evidence="4" key="1">
    <citation type="submission" date="2017-02" db="EMBL/GenBank/DDBJ databases">
        <title>Delving into the versatile metabolic prowess of the omnipresent phylum Bacteroidetes.</title>
        <authorList>
            <person name="Nobu M.K."/>
            <person name="Mei R."/>
            <person name="Narihiro T."/>
            <person name="Kuroda K."/>
            <person name="Liu W.-T."/>
        </authorList>
    </citation>
    <scope>NUCLEOTIDE SEQUENCE</scope>
    <source>
        <strain evidence="4">ADurb.Bin276</strain>
    </source>
</reference>
<organism evidence="4">
    <name type="scientific">Candidatus Atribacter allofermentans</name>
    <dbReference type="NCBI Taxonomy" id="1852833"/>
    <lineage>
        <taxon>Bacteria</taxon>
        <taxon>Pseudomonadati</taxon>
        <taxon>Atribacterota</taxon>
        <taxon>Atribacteria</taxon>
        <taxon>Atribacterales</taxon>
        <taxon>Atribacteraceae</taxon>
        <taxon>Atribacter</taxon>
    </lineage>
</organism>
<dbReference type="EMBL" id="MWBQ01000084">
    <property type="protein sequence ID" value="OQA58010.1"/>
    <property type="molecule type" value="Genomic_DNA"/>
</dbReference>
<sequence length="100" mass="11193">MIGQITDKPELRYVPSGSPICSFSIEVLREKPSSTGTAEEFDVFPVIAWNDQALYCSQSIEKGSWAYCEGSLQIRTFGEVGAQKKTTVEVILKDIFRLQQ</sequence>
<dbReference type="InterPro" id="IPR011344">
    <property type="entry name" value="ssDNA-bd"/>
</dbReference>
<comment type="caution">
    <text evidence="4">The sequence shown here is derived from an EMBL/GenBank/DDBJ whole genome shotgun (WGS) entry which is preliminary data.</text>
</comment>
<dbReference type="NCBIfam" id="TIGR00621">
    <property type="entry name" value="ssb"/>
    <property type="match status" value="1"/>
</dbReference>